<dbReference type="AlphaFoldDB" id="A0A1I7LLJ7"/>
<feature type="non-terminal residue" evidence="1">
    <location>
        <position position="259"/>
    </location>
</feature>
<accession>A0A1I7LLJ7</accession>
<reference evidence="2" key="1">
    <citation type="submission" date="2016-10" db="EMBL/GenBank/DDBJ databases">
        <authorList>
            <person name="Varghese N."/>
        </authorList>
    </citation>
    <scope>NUCLEOTIDE SEQUENCE [LARGE SCALE GENOMIC DNA]</scope>
    <source>
        <strain evidence="2">DSM 17980</strain>
    </source>
</reference>
<dbReference type="EMBL" id="FPBV01000092">
    <property type="protein sequence ID" value="SFV10551.1"/>
    <property type="molecule type" value="Genomic_DNA"/>
</dbReference>
<sequence>MRHQELFILTGAGVSHPIVPMTIPLTSQLLDRLSSDKYVDSLYRTDQFYGSEHSQKRIVTGLIEIASELDLTFEDLIDGIDILATVTEGQQVSSLNPSIHTAVRILCGNLLSYRCVKPLFFRVLAHEVRKYILETVTLAVCEQSQEQLKEAPINRFLTRLRDEYRLRLITLNYDHLLDFSNIHFENGFTQSKSSSFTRYKKYDPLFEIRCMDHSDVCLSLHGSVHLSDRRYAVALNNWVLSGSNHLSSNRVGQNLSMRL</sequence>
<dbReference type="Proteomes" id="UP000183508">
    <property type="component" value="Unassembled WGS sequence"/>
</dbReference>
<evidence type="ECO:0000313" key="2">
    <source>
        <dbReference type="Proteomes" id="UP000183508"/>
    </source>
</evidence>
<keyword evidence="2" id="KW-1185">Reference proteome</keyword>
<gene>
    <name evidence="1" type="ORF">SAMN05421543_1922</name>
</gene>
<protein>
    <recommendedName>
        <fullName evidence="3">SIR2-like domain-containing protein</fullName>
    </recommendedName>
</protein>
<organism evidence="1 2">
    <name type="scientific">Alicyclobacillus macrosporangiidus</name>
    <dbReference type="NCBI Taxonomy" id="392015"/>
    <lineage>
        <taxon>Bacteria</taxon>
        <taxon>Bacillati</taxon>
        <taxon>Bacillota</taxon>
        <taxon>Bacilli</taxon>
        <taxon>Bacillales</taxon>
        <taxon>Alicyclobacillaceae</taxon>
        <taxon>Alicyclobacillus</taxon>
    </lineage>
</organism>
<evidence type="ECO:0008006" key="3">
    <source>
        <dbReference type="Google" id="ProtNLM"/>
    </source>
</evidence>
<name>A0A1I7LLJ7_9BACL</name>
<evidence type="ECO:0000313" key="1">
    <source>
        <dbReference type="EMBL" id="SFV10551.1"/>
    </source>
</evidence>
<proteinExistence type="predicted"/>
<dbReference type="RefSeq" id="WP_217647722.1">
    <property type="nucleotide sequence ID" value="NZ_FPBV01000092.1"/>
</dbReference>